<keyword evidence="3" id="KW-1185">Reference proteome</keyword>
<feature type="region of interest" description="Disordered" evidence="1">
    <location>
        <begin position="1"/>
        <end position="28"/>
    </location>
</feature>
<sequence>MIGNGSKPFPNEHTNTGRVPQFHLTMCK</sequence>
<comment type="caution">
    <text evidence="2">The sequence shown here is derived from an EMBL/GenBank/DDBJ whole genome shotgun (WGS) entry which is preliminary data.</text>
</comment>
<evidence type="ECO:0000313" key="3">
    <source>
        <dbReference type="Proteomes" id="UP000076858"/>
    </source>
</evidence>
<gene>
    <name evidence="2" type="ORF">APZ42_025744</name>
</gene>
<dbReference type="Proteomes" id="UP000076858">
    <property type="component" value="Unassembled WGS sequence"/>
</dbReference>
<organism evidence="2 3">
    <name type="scientific">Daphnia magna</name>
    <dbReference type="NCBI Taxonomy" id="35525"/>
    <lineage>
        <taxon>Eukaryota</taxon>
        <taxon>Metazoa</taxon>
        <taxon>Ecdysozoa</taxon>
        <taxon>Arthropoda</taxon>
        <taxon>Crustacea</taxon>
        <taxon>Branchiopoda</taxon>
        <taxon>Diplostraca</taxon>
        <taxon>Cladocera</taxon>
        <taxon>Anomopoda</taxon>
        <taxon>Daphniidae</taxon>
        <taxon>Daphnia</taxon>
    </lineage>
</organism>
<reference evidence="2 3" key="1">
    <citation type="submission" date="2016-03" db="EMBL/GenBank/DDBJ databases">
        <title>EvidentialGene: Evidence-directed Construction of Genes on Genomes.</title>
        <authorList>
            <person name="Gilbert D.G."/>
            <person name="Choi J.-H."/>
            <person name="Mockaitis K."/>
            <person name="Colbourne J."/>
            <person name="Pfrender M."/>
        </authorList>
    </citation>
    <scope>NUCLEOTIDE SEQUENCE [LARGE SCALE GENOMIC DNA]</scope>
    <source>
        <strain evidence="2 3">Xinb3</strain>
        <tissue evidence="2">Complete organism</tissue>
    </source>
</reference>
<evidence type="ECO:0000256" key="1">
    <source>
        <dbReference type="SAM" id="MobiDB-lite"/>
    </source>
</evidence>
<protein>
    <submittedName>
        <fullName evidence="2">Uncharacterized protein</fullName>
    </submittedName>
</protein>
<dbReference type="AlphaFoldDB" id="A0A164ST44"/>
<evidence type="ECO:0000313" key="2">
    <source>
        <dbReference type="EMBL" id="KZS09915.1"/>
    </source>
</evidence>
<dbReference type="EMBL" id="LRGB01001937">
    <property type="protein sequence ID" value="KZS09915.1"/>
    <property type="molecule type" value="Genomic_DNA"/>
</dbReference>
<proteinExistence type="predicted"/>
<name>A0A164ST44_9CRUS</name>
<accession>A0A164ST44</accession>